<keyword evidence="3" id="KW-1185">Reference proteome</keyword>
<evidence type="ECO:0000256" key="1">
    <source>
        <dbReference type="SAM" id="Phobius"/>
    </source>
</evidence>
<evidence type="ECO:0008006" key="4">
    <source>
        <dbReference type="Google" id="ProtNLM"/>
    </source>
</evidence>
<dbReference type="Proteomes" id="UP001500393">
    <property type="component" value="Unassembled WGS sequence"/>
</dbReference>
<keyword evidence="1" id="KW-0472">Membrane</keyword>
<feature type="transmembrane region" description="Helical" evidence="1">
    <location>
        <begin position="166"/>
        <end position="188"/>
    </location>
</feature>
<feature type="transmembrane region" description="Helical" evidence="1">
    <location>
        <begin position="347"/>
        <end position="368"/>
    </location>
</feature>
<feature type="transmembrane region" description="Helical" evidence="1">
    <location>
        <begin position="388"/>
        <end position="411"/>
    </location>
</feature>
<name>A0ABN2EQZ6_9ACTN</name>
<dbReference type="Pfam" id="PF05402">
    <property type="entry name" value="PqqD"/>
    <property type="match status" value="1"/>
</dbReference>
<evidence type="ECO:0000313" key="3">
    <source>
        <dbReference type="Proteomes" id="UP001500393"/>
    </source>
</evidence>
<gene>
    <name evidence="2" type="ORF">GCM10009789_80460</name>
</gene>
<dbReference type="Gene3D" id="1.10.10.1150">
    <property type="entry name" value="Coenzyme PQQ synthesis protein D (PqqD)"/>
    <property type="match status" value="1"/>
</dbReference>
<dbReference type="RefSeq" id="WP_344222022.1">
    <property type="nucleotide sequence ID" value="NZ_BAAAOS010000064.1"/>
</dbReference>
<proteinExistence type="predicted"/>
<sequence>MTAVALDADSRPDVTRLLVRQEDEDEYVVGDPATGRFVVVPEAGARLIELLAAGHTVAEVADLLEQELGEPVDVLDFVEMLVEAGIIDGTAAVAAGRTEADQAGDADKPDEPKKKVKYWVVSKIPPWVVKPLFGKVAWTFYVGCLVATLVMFVLDHSLLPSYEDAFVVTDIVLSLLITNVVVMGLAVVHEIWHAFAGAAAGVRAQLRLERRGIFTVLETDLTGLWALPPAKRYSPFLAGMAFDAVILFAAVAPRFAYSRGWIDLSPNLVRFLAMLVLSQVGKLAFQTLAYLRTDMYLVMATATGCKNLHQVTRLSLKRLIRKLTPLEQRILRDADAKDLRVARWYRLLYLAGIVWMVWFAFNFILPAAKVTLGWASGVMVGAPVFSFYWWEGILLIVFALVNLTMPLVVVVRNRIRARRAAA</sequence>
<accession>A0ABN2EQZ6</accession>
<dbReference type="InterPro" id="IPR008792">
    <property type="entry name" value="PQQD"/>
</dbReference>
<feature type="transmembrane region" description="Helical" evidence="1">
    <location>
        <begin position="132"/>
        <end position="154"/>
    </location>
</feature>
<feature type="transmembrane region" description="Helical" evidence="1">
    <location>
        <begin position="236"/>
        <end position="256"/>
    </location>
</feature>
<reference evidence="2 3" key="1">
    <citation type="journal article" date="2019" name="Int. J. Syst. Evol. Microbiol.">
        <title>The Global Catalogue of Microorganisms (GCM) 10K type strain sequencing project: providing services to taxonomists for standard genome sequencing and annotation.</title>
        <authorList>
            <consortium name="The Broad Institute Genomics Platform"/>
            <consortium name="The Broad Institute Genome Sequencing Center for Infectious Disease"/>
            <person name="Wu L."/>
            <person name="Ma J."/>
        </authorList>
    </citation>
    <scope>NUCLEOTIDE SEQUENCE [LARGE SCALE GENOMIC DNA]</scope>
    <source>
        <strain evidence="2 3">JCM 14969</strain>
    </source>
</reference>
<comment type="caution">
    <text evidence="2">The sequence shown here is derived from an EMBL/GenBank/DDBJ whole genome shotgun (WGS) entry which is preliminary data.</text>
</comment>
<keyword evidence="1" id="KW-1133">Transmembrane helix</keyword>
<feature type="transmembrane region" description="Helical" evidence="1">
    <location>
        <begin position="268"/>
        <end position="291"/>
    </location>
</feature>
<organism evidence="2 3">
    <name type="scientific">Kribbella sancticallisti</name>
    <dbReference type="NCBI Taxonomy" id="460087"/>
    <lineage>
        <taxon>Bacteria</taxon>
        <taxon>Bacillati</taxon>
        <taxon>Actinomycetota</taxon>
        <taxon>Actinomycetes</taxon>
        <taxon>Propionibacteriales</taxon>
        <taxon>Kribbellaceae</taxon>
        <taxon>Kribbella</taxon>
    </lineage>
</organism>
<protein>
    <recommendedName>
        <fullName evidence="4">PqqD family protein</fullName>
    </recommendedName>
</protein>
<evidence type="ECO:0000313" key="2">
    <source>
        <dbReference type="EMBL" id="GAA1614243.1"/>
    </source>
</evidence>
<keyword evidence="1" id="KW-0812">Transmembrane</keyword>
<dbReference type="EMBL" id="BAAAOS010000064">
    <property type="protein sequence ID" value="GAA1614243.1"/>
    <property type="molecule type" value="Genomic_DNA"/>
</dbReference>
<dbReference type="InterPro" id="IPR041881">
    <property type="entry name" value="PqqD_sf"/>
</dbReference>